<evidence type="ECO:0000313" key="4">
    <source>
        <dbReference type="Proteomes" id="UP000198287"/>
    </source>
</evidence>
<dbReference type="GO" id="GO:0003677">
    <property type="term" value="F:DNA binding"/>
    <property type="evidence" value="ECO:0007669"/>
    <property type="project" value="InterPro"/>
</dbReference>
<dbReference type="EMBL" id="LNIX01000052">
    <property type="protein sequence ID" value="OXA37774.1"/>
    <property type="molecule type" value="Genomic_DNA"/>
</dbReference>
<keyword evidence="4" id="KW-1185">Reference proteome</keyword>
<name>A0A226CYT3_FOLCA</name>
<dbReference type="OMA" id="FWARESR"/>
<protein>
    <submittedName>
        <fullName evidence="3">Transposable element Tc1 transposase</fullName>
    </submittedName>
</protein>
<dbReference type="GO" id="GO:0006313">
    <property type="term" value="P:DNA transposition"/>
    <property type="evidence" value="ECO:0007669"/>
    <property type="project" value="InterPro"/>
</dbReference>
<organism evidence="3 4">
    <name type="scientific">Folsomia candida</name>
    <name type="common">Springtail</name>
    <dbReference type="NCBI Taxonomy" id="158441"/>
    <lineage>
        <taxon>Eukaryota</taxon>
        <taxon>Metazoa</taxon>
        <taxon>Ecdysozoa</taxon>
        <taxon>Arthropoda</taxon>
        <taxon>Hexapoda</taxon>
        <taxon>Collembola</taxon>
        <taxon>Entomobryomorpha</taxon>
        <taxon>Isotomoidea</taxon>
        <taxon>Isotomidae</taxon>
        <taxon>Proisotominae</taxon>
        <taxon>Folsomia</taxon>
    </lineage>
</organism>
<dbReference type="AlphaFoldDB" id="A0A226CYT3"/>
<dbReference type="Proteomes" id="UP000198287">
    <property type="component" value="Unassembled WGS sequence"/>
</dbReference>
<gene>
    <name evidence="3" type="ORF">Fcan01_27410</name>
</gene>
<dbReference type="Pfam" id="PF01498">
    <property type="entry name" value="HTH_Tnp_Tc3_2"/>
    <property type="match status" value="1"/>
</dbReference>
<feature type="domain" description="Transposase Tc1-like" evidence="2">
    <location>
        <begin position="39"/>
        <end position="110"/>
    </location>
</feature>
<evidence type="ECO:0000259" key="2">
    <source>
        <dbReference type="Pfam" id="PF01498"/>
    </source>
</evidence>
<reference evidence="3 4" key="1">
    <citation type="submission" date="2015-12" db="EMBL/GenBank/DDBJ databases">
        <title>The genome of Folsomia candida.</title>
        <authorList>
            <person name="Faddeeva A."/>
            <person name="Derks M.F."/>
            <person name="Anvar Y."/>
            <person name="Smit S."/>
            <person name="Van Straalen N."/>
            <person name="Roelofs D."/>
        </authorList>
    </citation>
    <scope>NUCLEOTIDE SEQUENCE [LARGE SCALE GENOMIC DNA]</scope>
    <source>
        <strain evidence="3 4">VU population</strain>
        <tissue evidence="3">Whole body</tissue>
    </source>
</reference>
<dbReference type="GO" id="GO:0005634">
    <property type="term" value="C:nucleus"/>
    <property type="evidence" value="ECO:0007669"/>
    <property type="project" value="UniProtKB-SubCell"/>
</dbReference>
<sequence length="163" mass="18760">MAKKQEISLKDRQKIVAHYKTGIGYRKIEKEMKIPWSSDAAILRKVQANPRMSAPKIAVEVENEPGVVVHPQTIRNRLNASGLSGNVAKKKPWISKTNQRKRLAWAKQKVDWSVDDWKKVLFTDETKLMLFGSDGLIRVWRKKNETLKNKYLRPTVKHGGENS</sequence>
<dbReference type="InterPro" id="IPR009057">
    <property type="entry name" value="Homeodomain-like_sf"/>
</dbReference>
<evidence type="ECO:0000256" key="1">
    <source>
        <dbReference type="ARBA" id="ARBA00004123"/>
    </source>
</evidence>
<dbReference type="Gene3D" id="3.30.420.10">
    <property type="entry name" value="Ribonuclease H-like superfamily/Ribonuclease H"/>
    <property type="match status" value="1"/>
</dbReference>
<dbReference type="STRING" id="158441.A0A226CYT3"/>
<dbReference type="SUPFAM" id="SSF46689">
    <property type="entry name" value="Homeodomain-like"/>
    <property type="match status" value="1"/>
</dbReference>
<dbReference type="InterPro" id="IPR036388">
    <property type="entry name" value="WH-like_DNA-bd_sf"/>
</dbReference>
<proteinExistence type="predicted"/>
<evidence type="ECO:0000313" key="3">
    <source>
        <dbReference type="EMBL" id="OXA37774.1"/>
    </source>
</evidence>
<dbReference type="Gene3D" id="1.10.10.10">
    <property type="entry name" value="Winged helix-like DNA-binding domain superfamily/Winged helix DNA-binding domain"/>
    <property type="match status" value="1"/>
</dbReference>
<dbReference type="InterPro" id="IPR036397">
    <property type="entry name" value="RNaseH_sf"/>
</dbReference>
<accession>A0A226CYT3</accession>
<comment type="subcellular location">
    <subcellularLocation>
        <location evidence="1">Nucleus</location>
    </subcellularLocation>
</comment>
<comment type="caution">
    <text evidence="3">The sequence shown here is derived from an EMBL/GenBank/DDBJ whole genome shotgun (WGS) entry which is preliminary data.</text>
</comment>
<dbReference type="InterPro" id="IPR002492">
    <property type="entry name" value="Transposase_Tc1-like"/>
</dbReference>
<dbReference type="GO" id="GO:0015074">
    <property type="term" value="P:DNA integration"/>
    <property type="evidence" value="ECO:0007669"/>
    <property type="project" value="InterPro"/>
</dbReference>